<dbReference type="PANTHER" id="PTHR43103:SF5">
    <property type="entry name" value="4-EPIMERASE, PUTATIVE (AFU_ORTHOLOGUE AFUA_7G00360)-RELATED"/>
    <property type="match status" value="1"/>
</dbReference>
<protein>
    <submittedName>
        <fullName evidence="6">NAD(P)-dependent oxidoreductase</fullName>
    </submittedName>
</protein>
<evidence type="ECO:0000259" key="5">
    <source>
        <dbReference type="Pfam" id="PF01370"/>
    </source>
</evidence>
<dbReference type="PANTHER" id="PTHR43103">
    <property type="entry name" value="NUCLEOSIDE-DIPHOSPHATE-SUGAR EPIMERASE"/>
    <property type="match status" value="1"/>
</dbReference>
<comment type="similarity">
    <text evidence="1">Belongs to the NAD(P)-dependent epimerase/dehydratase family.</text>
</comment>
<evidence type="ECO:0000256" key="2">
    <source>
        <dbReference type="ARBA" id="ARBA00023002"/>
    </source>
</evidence>
<evidence type="ECO:0000313" key="6">
    <source>
        <dbReference type="EMBL" id="GAA2187139.1"/>
    </source>
</evidence>
<organism evidence="6 7">
    <name type="scientific">Leucobacter alluvii</name>
    <dbReference type="NCBI Taxonomy" id="340321"/>
    <lineage>
        <taxon>Bacteria</taxon>
        <taxon>Bacillati</taxon>
        <taxon>Actinomycetota</taxon>
        <taxon>Actinomycetes</taxon>
        <taxon>Micrococcales</taxon>
        <taxon>Microbacteriaceae</taxon>
        <taxon>Leucobacter</taxon>
    </lineage>
</organism>
<dbReference type="Pfam" id="PF01370">
    <property type="entry name" value="Epimerase"/>
    <property type="match status" value="1"/>
</dbReference>
<dbReference type="Proteomes" id="UP001501084">
    <property type="component" value="Unassembled WGS sequence"/>
</dbReference>
<evidence type="ECO:0000256" key="3">
    <source>
        <dbReference type="ARBA" id="ARBA00023027"/>
    </source>
</evidence>
<proteinExistence type="inferred from homology"/>
<name>A0ABP5MVN5_9MICO</name>
<gene>
    <name evidence="6" type="ORF">GCM10009786_10760</name>
</gene>
<reference evidence="7" key="1">
    <citation type="journal article" date="2019" name="Int. J. Syst. Evol. Microbiol.">
        <title>The Global Catalogue of Microorganisms (GCM) 10K type strain sequencing project: providing services to taxonomists for standard genome sequencing and annotation.</title>
        <authorList>
            <consortium name="The Broad Institute Genomics Platform"/>
            <consortium name="The Broad Institute Genome Sequencing Center for Infectious Disease"/>
            <person name="Wu L."/>
            <person name="Ma J."/>
        </authorList>
    </citation>
    <scope>NUCLEOTIDE SEQUENCE [LARGE SCALE GENOMIC DNA]</scope>
    <source>
        <strain evidence="7">JCM 14919</strain>
    </source>
</reference>
<dbReference type="SUPFAM" id="SSF51735">
    <property type="entry name" value="NAD(P)-binding Rossmann-fold domains"/>
    <property type="match status" value="1"/>
</dbReference>
<accession>A0ABP5MVN5</accession>
<dbReference type="EMBL" id="BAAAOP010000005">
    <property type="protein sequence ID" value="GAA2187139.1"/>
    <property type="molecule type" value="Genomic_DNA"/>
</dbReference>
<dbReference type="InterPro" id="IPR036291">
    <property type="entry name" value="NAD(P)-bd_dom_sf"/>
</dbReference>
<keyword evidence="2" id="KW-0560">Oxidoreductase</keyword>
<comment type="caution">
    <text evidence="6">The sequence shown here is derived from an EMBL/GenBank/DDBJ whole genome shotgun (WGS) entry which is preliminary data.</text>
</comment>
<dbReference type="CDD" id="cd08946">
    <property type="entry name" value="SDR_e"/>
    <property type="match status" value="1"/>
</dbReference>
<dbReference type="InterPro" id="IPR001509">
    <property type="entry name" value="Epimerase_deHydtase"/>
</dbReference>
<evidence type="ECO:0000313" key="7">
    <source>
        <dbReference type="Proteomes" id="UP001501084"/>
    </source>
</evidence>
<feature type="domain" description="NAD-dependent epimerase/dehydratase" evidence="5">
    <location>
        <begin position="10"/>
        <end position="167"/>
    </location>
</feature>
<evidence type="ECO:0000256" key="1">
    <source>
        <dbReference type="ARBA" id="ARBA00007637"/>
    </source>
</evidence>
<feature type="region of interest" description="Disordered" evidence="4">
    <location>
        <begin position="235"/>
        <end position="265"/>
    </location>
</feature>
<sequence>MGAIENSHWVVTGAAGTIGSTLRRALHDRGVALTSTDARRAEVVGDRDRFAVADLADLTALTEVLRGADGVIHLGGIADEADFHDLAEVNIVGTYHVLEAARRAGTPRVVFASSNRLTGMYPASTMVSPDMPPRPDGFYGVSKVAGEALCRLYADKFGLCTASVRIGSYEDQPTSAREQRTWLSPADAVLAFIAAMTTTEPGVVFYAVSANEARWWDLAAGEAIGFAPKDNATASGDPLPFDPLAPQGGPYAEAPYSLDRMRDLP</sequence>
<dbReference type="RefSeq" id="WP_346057647.1">
    <property type="nucleotide sequence ID" value="NZ_BAAAOP010000005.1"/>
</dbReference>
<keyword evidence="3" id="KW-0520">NAD</keyword>
<evidence type="ECO:0000256" key="4">
    <source>
        <dbReference type="SAM" id="MobiDB-lite"/>
    </source>
</evidence>
<dbReference type="Gene3D" id="3.40.50.720">
    <property type="entry name" value="NAD(P)-binding Rossmann-like Domain"/>
    <property type="match status" value="1"/>
</dbReference>
<keyword evidence="7" id="KW-1185">Reference proteome</keyword>